<sequence>MLNKIKQKILERIFNNKTQTITSAAILIGAASLASRVLGMIRQRLLVGSFGASDTLDAYFAAFQVPDFAYNLLILATLSVAFIPVFCEYLNRDKTEAWRIANSILNLVFIAIGILSIALFFLAPELVKLVSPGFSGEKYRLTVNLTRILVLSPWLFSISSVFSSILNSFRSFTLVAIAPLLYNLGIIFGILFLAPIWGIYGAVAGVIFGALMHILIQVPGVIKFGFSWQAVIDLKIRGVKEILKLILPRLLTLDISHISQLVGTIIASTLVAGSVSIFNLVYNIEAVPVGIFAISFVVSVFPSLSHHIARAEREKFRQDFSYTARQILFFLIPLAILTFIFRAQIIRLIIGTQNLSWDETRLAAGALAIFAFSFIFQGISPLLARSFFALKNSLIPLFSSLFSIGINVASTYLFLNLLERDFTVMNGVVSFLKLEGLGNIGVLALPFGFSVASFFNTVILFVLLRRFFGRLEGRKIIVAFIKYLTAGIAAGVTAYAGLYFIEPFLNTYTFIGILIQLLFATMIGGGAFILVALLLRSEEMINLAAAFRRKVFRTEEYVGVGETEEL</sequence>
<gene>
    <name evidence="8" type="primary">murJ</name>
    <name evidence="10" type="ORF">A2Y98_02345</name>
</gene>
<feature type="transmembrane region" description="Helical" evidence="8">
    <location>
        <begin position="21"/>
        <end position="41"/>
    </location>
</feature>
<dbReference type="Proteomes" id="UP000179099">
    <property type="component" value="Unassembled WGS sequence"/>
</dbReference>
<name>A0A1G2F952_9BACT</name>
<dbReference type="NCBIfam" id="TIGR01695">
    <property type="entry name" value="murJ_mviN"/>
    <property type="match status" value="1"/>
</dbReference>
<dbReference type="PANTHER" id="PTHR47019:SF1">
    <property type="entry name" value="LIPID II FLIPPASE MURJ"/>
    <property type="match status" value="1"/>
</dbReference>
<evidence type="ECO:0000256" key="3">
    <source>
        <dbReference type="ARBA" id="ARBA00022692"/>
    </source>
</evidence>
<dbReference type="PRINTS" id="PR01806">
    <property type="entry name" value="VIRFACTRMVIN"/>
</dbReference>
<dbReference type="STRING" id="1801992.A2Y98_02345"/>
<evidence type="ECO:0000313" key="11">
    <source>
        <dbReference type="Proteomes" id="UP000179099"/>
    </source>
</evidence>
<feature type="transmembrane region" description="Helical" evidence="8">
    <location>
        <begin position="327"/>
        <end position="350"/>
    </location>
</feature>
<keyword evidence="4 8" id="KW-0133">Cell shape</keyword>
<dbReference type="GO" id="GO:0008360">
    <property type="term" value="P:regulation of cell shape"/>
    <property type="evidence" value="ECO:0007669"/>
    <property type="project" value="UniProtKB-UniRule"/>
</dbReference>
<keyword evidence="8 9" id="KW-0813">Transport</keyword>
<evidence type="ECO:0000256" key="1">
    <source>
        <dbReference type="ARBA" id="ARBA00004651"/>
    </source>
</evidence>
<feature type="transmembrane region" description="Helical" evidence="8">
    <location>
        <begin position="287"/>
        <end position="306"/>
    </location>
</feature>
<dbReference type="GO" id="GO:0071555">
    <property type="term" value="P:cell wall organization"/>
    <property type="evidence" value="ECO:0007669"/>
    <property type="project" value="UniProtKB-UniRule"/>
</dbReference>
<feature type="transmembrane region" description="Helical" evidence="8">
    <location>
        <begin position="172"/>
        <end position="193"/>
    </location>
</feature>
<feature type="transmembrane region" description="Helical" evidence="8">
    <location>
        <begin position="440"/>
        <end position="464"/>
    </location>
</feature>
<feature type="transmembrane region" description="Helical" evidence="8">
    <location>
        <begin position="103"/>
        <end position="123"/>
    </location>
</feature>
<evidence type="ECO:0000256" key="4">
    <source>
        <dbReference type="ARBA" id="ARBA00022960"/>
    </source>
</evidence>
<dbReference type="UniPathway" id="UPA00219"/>
<dbReference type="PANTHER" id="PTHR47019">
    <property type="entry name" value="LIPID II FLIPPASE MURJ"/>
    <property type="match status" value="1"/>
</dbReference>
<reference evidence="10 11" key="1">
    <citation type="journal article" date="2016" name="Nat. Commun.">
        <title>Thousands of microbial genomes shed light on interconnected biogeochemical processes in an aquifer system.</title>
        <authorList>
            <person name="Anantharaman K."/>
            <person name="Brown C.T."/>
            <person name="Hug L.A."/>
            <person name="Sharon I."/>
            <person name="Castelle C.J."/>
            <person name="Probst A.J."/>
            <person name="Thomas B.C."/>
            <person name="Singh A."/>
            <person name="Wilkins M.J."/>
            <person name="Karaoz U."/>
            <person name="Brodie E.L."/>
            <person name="Williams K.H."/>
            <person name="Hubbard S.S."/>
            <person name="Banfield J.F."/>
        </authorList>
    </citation>
    <scope>NUCLEOTIDE SEQUENCE [LARGE SCALE GENOMIC DNA]</scope>
</reference>
<dbReference type="EMBL" id="MHMW01000018">
    <property type="protein sequence ID" value="OGZ34150.1"/>
    <property type="molecule type" value="Genomic_DNA"/>
</dbReference>
<keyword evidence="5 8" id="KW-0573">Peptidoglycan synthesis</keyword>
<comment type="function">
    <text evidence="8 9">Involved in peptidoglycan biosynthesis. Transports lipid-linked peptidoglycan precursors from the inner to the outer leaflet of the cytoplasmic membrane.</text>
</comment>
<dbReference type="GO" id="GO:0009252">
    <property type="term" value="P:peptidoglycan biosynthetic process"/>
    <property type="evidence" value="ECO:0007669"/>
    <property type="project" value="UniProtKB-UniRule"/>
</dbReference>
<dbReference type="InterPro" id="IPR051050">
    <property type="entry name" value="Lipid_II_flippase_MurJ/MviN"/>
</dbReference>
<feature type="transmembrane region" description="Helical" evidence="8">
    <location>
        <begin position="362"/>
        <end position="383"/>
    </location>
</feature>
<keyword evidence="3 8" id="KW-0812">Transmembrane</keyword>
<dbReference type="GO" id="GO:0015648">
    <property type="term" value="F:lipid-linked peptidoglycan transporter activity"/>
    <property type="evidence" value="ECO:0007669"/>
    <property type="project" value="UniProtKB-UniRule"/>
</dbReference>
<keyword evidence="7 8" id="KW-0472">Membrane</keyword>
<feature type="transmembrane region" description="Helical" evidence="8">
    <location>
        <begin position="395"/>
        <end position="415"/>
    </location>
</feature>
<evidence type="ECO:0000256" key="5">
    <source>
        <dbReference type="ARBA" id="ARBA00022984"/>
    </source>
</evidence>
<feature type="transmembrane region" description="Helical" evidence="8">
    <location>
        <begin position="68"/>
        <end position="91"/>
    </location>
</feature>
<comment type="similarity">
    <text evidence="8 9">Belongs to the MurJ/MviN family.</text>
</comment>
<protein>
    <recommendedName>
        <fullName evidence="8">Probable lipid II flippase MurJ</fullName>
    </recommendedName>
</protein>
<keyword evidence="2 8" id="KW-1003">Cell membrane</keyword>
<dbReference type="AlphaFoldDB" id="A0A1G2F952"/>
<dbReference type="InterPro" id="IPR004268">
    <property type="entry name" value="MurJ"/>
</dbReference>
<evidence type="ECO:0000256" key="6">
    <source>
        <dbReference type="ARBA" id="ARBA00022989"/>
    </source>
</evidence>
<evidence type="ECO:0000313" key="10">
    <source>
        <dbReference type="EMBL" id="OGZ34150.1"/>
    </source>
</evidence>
<keyword evidence="6 8" id="KW-1133">Transmembrane helix</keyword>
<organism evidence="10 11">
    <name type="scientific">Candidatus Portnoybacteria bacterium RBG_19FT_COMBO_36_7</name>
    <dbReference type="NCBI Taxonomy" id="1801992"/>
    <lineage>
        <taxon>Bacteria</taxon>
        <taxon>Candidatus Portnoyibacteriota</taxon>
    </lineage>
</organism>
<evidence type="ECO:0000256" key="8">
    <source>
        <dbReference type="HAMAP-Rule" id="MF_02078"/>
    </source>
</evidence>
<dbReference type="PIRSF" id="PIRSF002869">
    <property type="entry name" value="MviN"/>
    <property type="match status" value="1"/>
</dbReference>
<comment type="caution">
    <text evidence="10">The sequence shown here is derived from an EMBL/GenBank/DDBJ whole genome shotgun (WGS) entry which is preliminary data.</text>
</comment>
<feature type="transmembrane region" description="Helical" evidence="8">
    <location>
        <begin position="476"/>
        <end position="501"/>
    </location>
</feature>
<dbReference type="GO" id="GO:0005886">
    <property type="term" value="C:plasma membrane"/>
    <property type="evidence" value="ECO:0007669"/>
    <property type="project" value="UniProtKB-SubCell"/>
</dbReference>
<dbReference type="Pfam" id="PF03023">
    <property type="entry name" value="MurJ"/>
    <property type="match status" value="1"/>
</dbReference>
<comment type="pathway">
    <text evidence="8">Cell wall biogenesis; peptidoglycan biosynthesis.</text>
</comment>
<evidence type="ECO:0000256" key="2">
    <source>
        <dbReference type="ARBA" id="ARBA00022475"/>
    </source>
</evidence>
<feature type="transmembrane region" description="Helical" evidence="8">
    <location>
        <begin position="261"/>
        <end position="281"/>
    </location>
</feature>
<evidence type="ECO:0000256" key="7">
    <source>
        <dbReference type="ARBA" id="ARBA00023136"/>
    </source>
</evidence>
<dbReference type="CDD" id="cd13123">
    <property type="entry name" value="MATE_MurJ_like"/>
    <property type="match status" value="1"/>
</dbReference>
<feature type="transmembrane region" description="Helical" evidence="8">
    <location>
        <begin position="507"/>
        <end position="535"/>
    </location>
</feature>
<dbReference type="GO" id="GO:0034204">
    <property type="term" value="P:lipid translocation"/>
    <property type="evidence" value="ECO:0007669"/>
    <property type="project" value="TreeGrafter"/>
</dbReference>
<keyword evidence="8 9" id="KW-0961">Cell wall biogenesis/degradation</keyword>
<proteinExistence type="inferred from homology"/>
<accession>A0A1G2F952</accession>
<dbReference type="HAMAP" id="MF_02078">
    <property type="entry name" value="MurJ_MviN"/>
    <property type="match status" value="1"/>
</dbReference>
<comment type="subcellular location">
    <subcellularLocation>
        <location evidence="1 8">Cell membrane</location>
        <topology evidence="1 8">Multi-pass membrane protein</topology>
    </subcellularLocation>
</comment>
<feature type="transmembrane region" description="Helical" evidence="8">
    <location>
        <begin position="143"/>
        <end position="165"/>
    </location>
</feature>
<evidence type="ECO:0000256" key="9">
    <source>
        <dbReference type="PIRNR" id="PIRNR002869"/>
    </source>
</evidence>